<feature type="region of interest" description="Disordered" evidence="1">
    <location>
        <begin position="304"/>
        <end position="350"/>
    </location>
</feature>
<protein>
    <submittedName>
        <fullName evidence="3">Uncharacterized protein</fullName>
    </submittedName>
</protein>
<keyword evidence="4" id="KW-1185">Reference proteome</keyword>
<evidence type="ECO:0000313" key="4">
    <source>
        <dbReference type="Proteomes" id="UP000757232"/>
    </source>
</evidence>
<feature type="transmembrane region" description="Helical" evidence="2">
    <location>
        <begin position="164"/>
        <end position="181"/>
    </location>
</feature>
<evidence type="ECO:0000313" key="3">
    <source>
        <dbReference type="EMBL" id="OCB90584.1"/>
    </source>
</evidence>
<dbReference type="OrthoDB" id="3251157at2759"/>
<evidence type="ECO:0000256" key="1">
    <source>
        <dbReference type="SAM" id="MobiDB-lite"/>
    </source>
</evidence>
<accession>A0A9Q5I309</accession>
<keyword evidence="2" id="KW-0472">Membrane</keyword>
<keyword evidence="2" id="KW-1133">Transmembrane helix</keyword>
<name>A0A9Q5I309_SANBA</name>
<reference evidence="3" key="1">
    <citation type="submission" date="2016-06" db="EMBL/GenBank/DDBJ databases">
        <title>Draft Genome sequence of the fungus Inonotus baumii.</title>
        <authorList>
            <person name="Zhu H."/>
            <person name="Lin W."/>
        </authorList>
    </citation>
    <scope>NUCLEOTIDE SEQUENCE</scope>
    <source>
        <strain evidence="3">821</strain>
    </source>
</reference>
<sequence>MEGIDTDQKGLEEAVALIYYPEQSSPYLAAHEYIECDRSVLTGTPTINGNHDIKASQPTSFDLSLSLSELFMTQAAITPTTSPHNPQPQMNPRILNSGVQQAMGENYLHRALRSIRSWRMYSFDPLRIPKLLMLGYPTQEDWRKYEKKGDWEQFYKVFMAKIDNINIVSGLLLASTCNLLIANNGDLRRMTQVSVAASMFGSVLSIIFGILCKNNITQGRLEDFARYPRLFYLLLATPSIWGGGAALTFFVAVCSFTWLEESTARYGWEAKTASVLLSALLMANAFACFVLGTDTRFSQKRQISTKNQGNGEMEGCSGMDASGGQPEQHDQTPQISGMTSEESMPATGTKLDCGLMSMQRARVDEVV</sequence>
<feature type="transmembrane region" description="Helical" evidence="2">
    <location>
        <begin position="273"/>
        <end position="292"/>
    </location>
</feature>
<comment type="caution">
    <text evidence="3">The sequence shown here is derived from an EMBL/GenBank/DDBJ whole genome shotgun (WGS) entry which is preliminary data.</text>
</comment>
<dbReference type="Proteomes" id="UP000757232">
    <property type="component" value="Unassembled WGS sequence"/>
</dbReference>
<feature type="transmembrane region" description="Helical" evidence="2">
    <location>
        <begin position="193"/>
        <end position="211"/>
    </location>
</feature>
<organism evidence="3 4">
    <name type="scientific">Sanghuangporus baumii</name>
    <name type="common">Phellinus baumii</name>
    <dbReference type="NCBI Taxonomy" id="108892"/>
    <lineage>
        <taxon>Eukaryota</taxon>
        <taxon>Fungi</taxon>
        <taxon>Dikarya</taxon>
        <taxon>Basidiomycota</taxon>
        <taxon>Agaricomycotina</taxon>
        <taxon>Agaricomycetes</taxon>
        <taxon>Hymenochaetales</taxon>
        <taxon>Hymenochaetaceae</taxon>
        <taxon>Sanghuangporus</taxon>
    </lineage>
</organism>
<evidence type="ECO:0000256" key="2">
    <source>
        <dbReference type="SAM" id="Phobius"/>
    </source>
</evidence>
<feature type="transmembrane region" description="Helical" evidence="2">
    <location>
        <begin position="231"/>
        <end position="253"/>
    </location>
</feature>
<keyword evidence="2" id="KW-0812">Transmembrane</keyword>
<feature type="compositionally biased region" description="Polar residues" evidence="1">
    <location>
        <begin position="331"/>
        <end position="342"/>
    </location>
</feature>
<dbReference type="AlphaFoldDB" id="A0A9Q5I309"/>
<gene>
    <name evidence="3" type="ORF">A7U60_g2201</name>
</gene>
<proteinExistence type="predicted"/>
<dbReference type="EMBL" id="LNZH02000125">
    <property type="protein sequence ID" value="OCB90584.1"/>
    <property type="molecule type" value="Genomic_DNA"/>
</dbReference>